<keyword evidence="7" id="KW-1185">Reference proteome</keyword>
<name>A0A2T9YX25_9FUNG</name>
<dbReference type="OrthoDB" id="200404at2759"/>
<keyword evidence="5" id="KW-0206">Cytoskeleton</keyword>
<keyword evidence="4" id="KW-0009">Actin-binding</keyword>
<proteinExistence type="inferred from homology"/>
<dbReference type="GO" id="GO:0003779">
    <property type="term" value="F:actin binding"/>
    <property type="evidence" value="ECO:0007669"/>
    <property type="project" value="UniProtKB-KW"/>
</dbReference>
<dbReference type="STRING" id="133385.A0A2T9YX25"/>
<gene>
    <name evidence="6" type="ORF">BB561_000883</name>
</gene>
<comment type="caution">
    <text evidence="6">The sequence shown here is derived from an EMBL/GenBank/DDBJ whole genome shotgun (WGS) entry which is preliminary data.</text>
</comment>
<evidence type="ECO:0000256" key="2">
    <source>
        <dbReference type="ARBA" id="ARBA00010856"/>
    </source>
</evidence>
<evidence type="ECO:0008006" key="8">
    <source>
        <dbReference type="Google" id="ProtNLM"/>
    </source>
</evidence>
<protein>
    <recommendedName>
        <fullName evidence="8">Actin-related protein 2/3 complex subunit 3</fullName>
    </recommendedName>
</protein>
<dbReference type="AlphaFoldDB" id="A0A2T9YX25"/>
<evidence type="ECO:0000256" key="3">
    <source>
        <dbReference type="ARBA" id="ARBA00022490"/>
    </source>
</evidence>
<comment type="subcellular location">
    <subcellularLocation>
        <location evidence="1">Cytoplasm</location>
        <location evidence="1">Cytoskeleton</location>
    </subcellularLocation>
</comment>
<dbReference type="Pfam" id="PF04062">
    <property type="entry name" value="P21-Arc"/>
    <property type="match status" value="1"/>
</dbReference>
<dbReference type="EMBL" id="MBFR01000022">
    <property type="protein sequence ID" value="PVU96902.1"/>
    <property type="molecule type" value="Genomic_DNA"/>
</dbReference>
<comment type="similarity">
    <text evidence="2">Belongs to the ARPC3 family.</text>
</comment>
<dbReference type="Proteomes" id="UP000245383">
    <property type="component" value="Unassembled WGS sequence"/>
</dbReference>
<evidence type="ECO:0000256" key="4">
    <source>
        <dbReference type="ARBA" id="ARBA00023203"/>
    </source>
</evidence>
<evidence type="ECO:0000313" key="6">
    <source>
        <dbReference type="EMBL" id="PVU96902.1"/>
    </source>
</evidence>
<evidence type="ECO:0000256" key="1">
    <source>
        <dbReference type="ARBA" id="ARBA00004245"/>
    </source>
</evidence>
<reference evidence="6 7" key="1">
    <citation type="journal article" date="2018" name="MBio">
        <title>Comparative Genomics Reveals the Core Gene Toolbox for the Fungus-Insect Symbiosis.</title>
        <authorList>
            <person name="Wang Y."/>
            <person name="Stata M."/>
            <person name="Wang W."/>
            <person name="Stajich J.E."/>
            <person name="White M.M."/>
            <person name="Moncalvo J.M."/>
        </authorList>
    </citation>
    <scope>NUCLEOTIDE SEQUENCE [LARGE SCALE GENOMIC DNA]</scope>
    <source>
        <strain evidence="6 7">SWE-8-4</strain>
    </source>
</reference>
<dbReference type="PANTHER" id="PTHR12391">
    <property type="entry name" value="ARP2/3 COMPLEX 21 KD SUBUNIT"/>
    <property type="match status" value="1"/>
</dbReference>
<organism evidence="6 7">
    <name type="scientific">Smittium simulii</name>
    <dbReference type="NCBI Taxonomy" id="133385"/>
    <lineage>
        <taxon>Eukaryota</taxon>
        <taxon>Fungi</taxon>
        <taxon>Fungi incertae sedis</taxon>
        <taxon>Zoopagomycota</taxon>
        <taxon>Kickxellomycotina</taxon>
        <taxon>Harpellomycetes</taxon>
        <taxon>Harpellales</taxon>
        <taxon>Legeriomycetaceae</taxon>
        <taxon>Smittium</taxon>
    </lineage>
</organism>
<dbReference type="InterPro" id="IPR007204">
    <property type="entry name" value="ARPC3"/>
</dbReference>
<dbReference type="InterPro" id="IPR036753">
    <property type="entry name" value="ARPC3_sf"/>
</dbReference>
<accession>A0A2T9YX25</accession>
<dbReference type="Gene3D" id="1.10.1760.10">
    <property type="entry name" value="Actin-related protein 2/3 complex subunit 3"/>
    <property type="match status" value="2"/>
</dbReference>
<sequence length="126" mass="14205">MPVYHSSFNGLEGETQVVSGIPFLPLKTKTRGPAPIATSSSTESQKSLYSLSVQNFILPGDKSFPLAAMYLGPPTKTEADNLRLYLLQFRQEIAMRLLPHVYAENSNSPSKWWLSFQKRHFMNKSL</sequence>
<dbReference type="SUPFAM" id="SSF69060">
    <property type="entry name" value="Arp2/3 complex 21 kDa subunit ARPC3"/>
    <property type="match status" value="1"/>
</dbReference>
<evidence type="ECO:0000313" key="7">
    <source>
        <dbReference type="Proteomes" id="UP000245383"/>
    </source>
</evidence>
<keyword evidence="3" id="KW-0963">Cytoplasm</keyword>
<dbReference type="GO" id="GO:0005885">
    <property type="term" value="C:Arp2/3 protein complex"/>
    <property type="evidence" value="ECO:0007669"/>
    <property type="project" value="InterPro"/>
</dbReference>
<dbReference type="GO" id="GO:0030833">
    <property type="term" value="P:regulation of actin filament polymerization"/>
    <property type="evidence" value="ECO:0007669"/>
    <property type="project" value="InterPro"/>
</dbReference>
<dbReference type="GO" id="GO:0034314">
    <property type="term" value="P:Arp2/3 complex-mediated actin nucleation"/>
    <property type="evidence" value="ECO:0007669"/>
    <property type="project" value="InterPro"/>
</dbReference>
<evidence type="ECO:0000256" key="5">
    <source>
        <dbReference type="ARBA" id="ARBA00023212"/>
    </source>
</evidence>